<dbReference type="Proteomes" id="UP000627166">
    <property type="component" value="Unassembled WGS sequence"/>
</dbReference>
<evidence type="ECO:0000313" key="2">
    <source>
        <dbReference type="Proteomes" id="UP000627166"/>
    </source>
</evidence>
<organism evidence="1 2">
    <name type="scientific">Clostridium faecium</name>
    <dbReference type="NCBI Taxonomy" id="2762223"/>
    <lineage>
        <taxon>Bacteria</taxon>
        <taxon>Bacillati</taxon>
        <taxon>Bacillota</taxon>
        <taxon>Clostridia</taxon>
        <taxon>Eubacteriales</taxon>
        <taxon>Clostridiaceae</taxon>
        <taxon>Clostridium</taxon>
    </lineage>
</organism>
<name>A0ABR8YW82_9CLOT</name>
<gene>
    <name evidence="1" type="ORF">H9637_15985</name>
</gene>
<sequence length="94" mass="11006">MKTEKQLIELMETRTLAKELWEEKWSNCTLKDNLEGLDYYLKLIDGSIWVVDIQSDEPEFTVDSVDEIIEFLNNSADCGDETSIEYKLATEKMY</sequence>
<accession>A0ABR8YW82</accession>
<evidence type="ECO:0000313" key="1">
    <source>
        <dbReference type="EMBL" id="MBD8048511.1"/>
    </source>
</evidence>
<dbReference type="RefSeq" id="WP_191741459.1">
    <property type="nucleotide sequence ID" value="NZ_JACSQB010000148.1"/>
</dbReference>
<protein>
    <submittedName>
        <fullName evidence="1">Uncharacterized protein</fullName>
    </submittedName>
</protein>
<keyword evidence="2" id="KW-1185">Reference proteome</keyword>
<comment type="caution">
    <text evidence="1">The sequence shown here is derived from an EMBL/GenBank/DDBJ whole genome shotgun (WGS) entry which is preliminary data.</text>
</comment>
<proteinExistence type="predicted"/>
<dbReference type="EMBL" id="JACSQB010000148">
    <property type="protein sequence ID" value="MBD8048511.1"/>
    <property type="molecule type" value="Genomic_DNA"/>
</dbReference>
<reference evidence="1 2" key="1">
    <citation type="submission" date="2020-08" db="EMBL/GenBank/DDBJ databases">
        <title>A Genomic Blueprint of the Chicken Gut Microbiome.</title>
        <authorList>
            <person name="Gilroy R."/>
            <person name="Ravi A."/>
            <person name="Getino M."/>
            <person name="Pursley I."/>
            <person name="Horton D.L."/>
            <person name="Alikhan N.-F."/>
            <person name="Baker D."/>
            <person name="Gharbi K."/>
            <person name="Hall N."/>
            <person name="Watson M."/>
            <person name="Adriaenssens E.M."/>
            <person name="Foster-Nyarko E."/>
            <person name="Jarju S."/>
            <person name="Secka A."/>
            <person name="Antonio M."/>
            <person name="Oren A."/>
            <person name="Chaudhuri R."/>
            <person name="La Ragione R.M."/>
            <person name="Hildebrand F."/>
            <person name="Pallen M.J."/>
        </authorList>
    </citation>
    <scope>NUCLEOTIDE SEQUENCE [LARGE SCALE GENOMIC DNA]</scope>
    <source>
        <strain evidence="1 2">N37</strain>
    </source>
</reference>